<feature type="signal peptide" evidence="8">
    <location>
        <begin position="1"/>
        <end position="26"/>
    </location>
</feature>
<comment type="caution">
    <text evidence="9">The sequence shown here is derived from an EMBL/GenBank/DDBJ whole genome shotgun (WGS) entry which is preliminary data.</text>
</comment>
<evidence type="ECO:0000256" key="4">
    <source>
        <dbReference type="ARBA" id="ARBA00023180"/>
    </source>
</evidence>
<evidence type="ECO:0000256" key="2">
    <source>
        <dbReference type="ARBA" id="ARBA00022801"/>
    </source>
</evidence>
<dbReference type="GO" id="GO:0004064">
    <property type="term" value="F:arylesterase activity"/>
    <property type="evidence" value="ECO:0007669"/>
    <property type="project" value="InterPro"/>
</dbReference>
<dbReference type="GO" id="GO:0046872">
    <property type="term" value="F:metal ion binding"/>
    <property type="evidence" value="ECO:0007669"/>
    <property type="project" value="UniProtKB-KW"/>
</dbReference>
<feature type="chain" id="PRO_5012677108" description="Serum paraoxonase/arylesterase family protein" evidence="8">
    <location>
        <begin position="27"/>
        <end position="437"/>
    </location>
</feature>
<feature type="binding site" evidence="6">
    <location>
        <position position="201"/>
    </location>
    <ligand>
        <name>Ca(2+)</name>
        <dbReference type="ChEBI" id="CHEBI:29108"/>
        <label>1</label>
        <note>catalytic</note>
    </ligand>
</feature>
<feature type="binding site" evidence="6">
    <location>
        <position position="61"/>
    </location>
    <ligand>
        <name>Ca(2+)</name>
        <dbReference type="ChEBI" id="CHEBI:29108"/>
        <label>1</label>
        <note>catalytic</note>
    </ligand>
</feature>
<gene>
    <name evidence="9" type="ORF">CDD82_244</name>
</gene>
<dbReference type="Gene3D" id="2.120.10.30">
    <property type="entry name" value="TolB, C-terminal domain"/>
    <property type="match status" value="1"/>
</dbReference>
<dbReference type="PANTHER" id="PTHR11799">
    <property type="entry name" value="PARAOXONASE"/>
    <property type="match status" value="1"/>
</dbReference>
<name>A0A2C5ZI62_9HYPO</name>
<feature type="binding site" evidence="6">
    <location>
        <position position="319"/>
    </location>
    <ligand>
        <name>Ca(2+)</name>
        <dbReference type="ChEBI" id="CHEBI:29108"/>
        <label>1</label>
        <note>catalytic</note>
    </ligand>
</feature>
<evidence type="ECO:0000313" key="9">
    <source>
        <dbReference type="EMBL" id="PHH81655.1"/>
    </source>
</evidence>
<keyword evidence="4 7" id="KW-0325">Glycoprotein</keyword>
<comment type="PTM">
    <text evidence="7">Glycosylated.</text>
</comment>
<comment type="cofactor">
    <cofactor evidence="6">
        <name>Ca(2+)</name>
        <dbReference type="ChEBI" id="CHEBI:29108"/>
    </cofactor>
    <text evidence="6">Binds 2 calcium ions per subunit.</text>
</comment>
<organism evidence="9 10">
    <name type="scientific">Ophiocordyceps australis</name>
    <dbReference type="NCBI Taxonomy" id="1399860"/>
    <lineage>
        <taxon>Eukaryota</taxon>
        <taxon>Fungi</taxon>
        <taxon>Dikarya</taxon>
        <taxon>Ascomycota</taxon>
        <taxon>Pezizomycotina</taxon>
        <taxon>Sordariomycetes</taxon>
        <taxon>Hypocreomycetidae</taxon>
        <taxon>Hypocreales</taxon>
        <taxon>Ophiocordycipitaceae</taxon>
        <taxon>Ophiocordyceps</taxon>
    </lineage>
</organism>
<dbReference type="Proteomes" id="UP000224854">
    <property type="component" value="Unassembled WGS sequence"/>
</dbReference>
<dbReference type="InterPro" id="IPR002640">
    <property type="entry name" value="Arylesterase"/>
</dbReference>
<feature type="binding site" evidence="6">
    <location>
        <position position="132"/>
    </location>
    <ligand>
        <name>Ca(2+)</name>
        <dbReference type="ChEBI" id="CHEBI:29108"/>
        <label>1</label>
        <note>catalytic</note>
    </ligand>
</feature>
<comment type="similarity">
    <text evidence="1">Belongs to the paraoxonase family.</text>
</comment>
<accession>A0A2C5ZI62</accession>
<dbReference type="InterPro" id="IPR011042">
    <property type="entry name" value="6-blade_b-propeller_TolB-like"/>
</dbReference>
<feature type="active site" description="Proton acceptor" evidence="5">
    <location>
        <position position="130"/>
    </location>
</feature>
<proteinExistence type="inferred from homology"/>
<feature type="glycosylation site" description="N-linked (GlcNAc...) asparagine" evidence="7">
    <location>
        <position position="319"/>
    </location>
</feature>
<keyword evidence="3" id="KW-1015">Disulfide bond</keyword>
<dbReference type="InterPro" id="IPR051288">
    <property type="entry name" value="Serum_paraoxonase/arylesterase"/>
</dbReference>
<evidence type="ECO:0000256" key="1">
    <source>
        <dbReference type="ARBA" id="ARBA00008595"/>
    </source>
</evidence>
<keyword evidence="10" id="KW-1185">Reference proteome</keyword>
<protein>
    <recommendedName>
        <fullName evidence="11">Serum paraoxonase/arylesterase family protein</fullName>
    </recommendedName>
</protein>
<dbReference type="Pfam" id="PF01731">
    <property type="entry name" value="Arylesterase"/>
    <property type="match status" value="1"/>
</dbReference>
<evidence type="ECO:0000256" key="3">
    <source>
        <dbReference type="ARBA" id="ARBA00023157"/>
    </source>
</evidence>
<keyword evidence="8" id="KW-0732">Signal</keyword>
<evidence type="ECO:0000256" key="8">
    <source>
        <dbReference type="SAM" id="SignalP"/>
    </source>
</evidence>
<evidence type="ECO:0008006" key="11">
    <source>
        <dbReference type="Google" id="ProtNLM"/>
    </source>
</evidence>
<sequence>MAPQRSKLTAPAFILLFALAVNYLYGHDVRRASTVWGLFRKPASSPGNDFALIEGTVHCEDVHHHRASNSLFTACNNHEPSRYSWFPPLAIYSNATAGRETRGSITVIDPTTLQARALRFDNFDKTFVPHGIDLVDDPGEPEGRAIFILAVNHPPNPDFYQKADSSAPRARSVIEVFHHVLGSETVSHVRTVRHELIKTPNDILATSPTSFFVTNDHYYTHGFMRSVEDVVHGARWSNSVYVEFDASADDAQGVEASVALTGLHNNNGLGQGRTADEVLVTSATGGDLYIGAMYKEGASTRPNAIKLVDTVFLDSWVDNPSYFSDPYANQTFDASAYVLCGLSKGIDFVMSSSHADVHGIVVWRVAPARHGDHDKAKEEQAGRWIKEVLWQDDGSRISTASAAVLVAKKPSAKGGRQAQLFMAGFMAKSIGVVTVEL</sequence>
<dbReference type="PANTHER" id="PTHR11799:SF12">
    <property type="entry name" value="PARAOXONASE-RELATED"/>
    <property type="match status" value="1"/>
</dbReference>
<dbReference type="EMBL" id="NJEU01000105">
    <property type="protein sequence ID" value="PHH81655.1"/>
    <property type="molecule type" value="Genomic_DNA"/>
</dbReference>
<feature type="binding site" evidence="6">
    <location>
        <position position="267"/>
    </location>
    <ligand>
        <name>Ca(2+)</name>
        <dbReference type="ChEBI" id="CHEBI:29108"/>
        <label>1</label>
        <note>catalytic</note>
    </ligand>
</feature>
<feature type="binding site" evidence="6">
    <location>
        <position position="202"/>
    </location>
    <ligand>
        <name>Ca(2+)</name>
        <dbReference type="ChEBI" id="CHEBI:29108"/>
        <label>1</label>
        <note>catalytic</note>
    </ligand>
</feature>
<evidence type="ECO:0000256" key="5">
    <source>
        <dbReference type="PIRSR" id="PIRSR602640-1"/>
    </source>
</evidence>
<evidence type="ECO:0000313" key="10">
    <source>
        <dbReference type="Proteomes" id="UP000224854"/>
    </source>
</evidence>
<feature type="binding site" evidence="6">
    <location>
        <position position="318"/>
    </location>
    <ligand>
        <name>Ca(2+)</name>
        <dbReference type="ChEBI" id="CHEBI:29108"/>
        <label>1</label>
        <note>catalytic</note>
    </ligand>
</feature>
<keyword evidence="2" id="KW-0378">Hydrolase</keyword>
<dbReference type="AlphaFoldDB" id="A0A2C5ZI62"/>
<keyword evidence="6" id="KW-0479">Metal-binding</keyword>
<reference evidence="9 10" key="1">
    <citation type="submission" date="2017-06" db="EMBL/GenBank/DDBJ databases">
        <title>Ant-infecting Ophiocordyceps genomes reveal a high diversity of potential behavioral manipulation genes and a possible major role for enterotoxins.</title>
        <authorList>
            <person name="De Bekker C."/>
            <person name="Evans H.C."/>
            <person name="Brachmann A."/>
            <person name="Hughes D.P."/>
        </authorList>
    </citation>
    <scope>NUCLEOTIDE SEQUENCE [LARGE SCALE GENOMIC DNA]</scope>
    <source>
        <strain evidence="9 10">1348a</strain>
    </source>
</reference>
<evidence type="ECO:0000256" key="7">
    <source>
        <dbReference type="PIRSR" id="PIRSR602640-4"/>
    </source>
</evidence>
<dbReference type="OrthoDB" id="5307922at2759"/>
<keyword evidence="6" id="KW-0106">Calcium</keyword>
<evidence type="ECO:0000256" key="6">
    <source>
        <dbReference type="PIRSR" id="PIRSR602640-2"/>
    </source>
</evidence>